<evidence type="ECO:0000256" key="3">
    <source>
        <dbReference type="SAM" id="Phobius"/>
    </source>
</evidence>
<feature type="domain" description="GGDEF" evidence="4">
    <location>
        <begin position="281"/>
        <end position="416"/>
    </location>
</feature>
<dbReference type="Proteomes" id="UP000008701">
    <property type="component" value="Chromosome"/>
</dbReference>
<comment type="catalytic activity">
    <reaction evidence="2">
        <text>2 GTP = 3',3'-c-di-GMP + 2 diphosphate</text>
        <dbReference type="Rhea" id="RHEA:24898"/>
        <dbReference type="ChEBI" id="CHEBI:33019"/>
        <dbReference type="ChEBI" id="CHEBI:37565"/>
        <dbReference type="ChEBI" id="CHEBI:58805"/>
        <dbReference type="EC" id="2.7.7.65"/>
    </reaction>
</comment>
<dbReference type="GO" id="GO:0005886">
    <property type="term" value="C:plasma membrane"/>
    <property type="evidence" value="ECO:0007669"/>
    <property type="project" value="TreeGrafter"/>
</dbReference>
<dbReference type="SUPFAM" id="SSF55073">
    <property type="entry name" value="Nucleotide cyclase"/>
    <property type="match status" value="1"/>
</dbReference>
<dbReference type="InterPro" id="IPR050469">
    <property type="entry name" value="Diguanylate_Cyclase"/>
</dbReference>
<dbReference type="GO" id="GO:1902201">
    <property type="term" value="P:negative regulation of bacterial-type flagellum-dependent cell motility"/>
    <property type="evidence" value="ECO:0007669"/>
    <property type="project" value="TreeGrafter"/>
</dbReference>
<dbReference type="CDD" id="cd01949">
    <property type="entry name" value="GGDEF"/>
    <property type="match status" value="1"/>
</dbReference>
<gene>
    <name evidence="5" type="ordered locus">Cpha266_1318</name>
</gene>
<dbReference type="InterPro" id="IPR029787">
    <property type="entry name" value="Nucleotide_cyclase"/>
</dbReference>
<reference evidence="5 6" key="1">
    <citation type="submission" date="2006-12" db="EMBL/GenBank/DDBJ databases">
        <title>Complete sequence of Chlorobium phaeobacteroides DSM 266.</title>
        <authorList>
            <consortium name="US DOE Joint Genome Institute"/>
            <person name="Copeland A."/>
            <person name="Lucas S."/>
            <person name="Lapidus A."/>
            <person name="Barry K."/>
            <person name="Detter J.C."/>
            <person name="Glavina del Rio T."/>
            <person name="Hammon N."/>
            <person name="Israni S."/>
            <person name="Pitluck S."/>
            <person name="Goltsman E."/>
            <person name="Schmutz J."/>
            <person name="Larimer F."/>
            <person name="Land M."/>
            <person name="Hauser L."/>
            <person name="Mikhailova N."/>
            <person name="Li T."/>
            <person name="Overmann J."/>
            <person name="Bryant D.A."/>
            <person name="Richardson P."/>
        </authorList>
    </citation>
    <scope>NUCLEOTIDE SEQUENCE [LARGE SCALE GENOMIC DNA]</scope>
    <source>
        <strain evidence="5 6">DSM 266</strain>
    </source>
</reference>
<dbReference type="STRING" id="290317.Cpha266_1318"/>
<feature type="transmembrane region" description="Helical" evidence="3">
    <location>
        <begin position="157"/>
        <end position="178"/>
    </location>
</feature>
<accession>A1BG22</accession>
<dbReference type="PANTHER" id="PTHR45138:SF9">
    <property type="entry name" value="DIGUANYLATE CYCLASE DGCM-RELATED"/>
    <property type="match status" value="1"/>
</dbReference>
<keyword evidence="3" id="KW-0472">Membrane</keyword>
<dbReference type="InterPro" id="IPR000160">
    <property type="entry name" value="GGDEF_dom"/>
</dbReference>
<dbReference type="PROSITE" id="PS50887">
    <property type="entry name" value="GGDEF"/>
    <property type="match status" value="1"/>
</dbReference>
<dbReference type="GO" id="GO:0052621">
    <property type="term" value="F:diguanylate cyclase activity"/>
    <property type="evidence" value="ECO:0007669"/>
    <property type="project" value="UniProtKB-EC"/>
</dbReference>
<keyword evidence="3" id="KW-0812">Transmembrane</keyword>
<protein>
    <recommendedName>
        <fullName evidence="1">diguanylate cyclase</fullName>
        <ecNumber evidence="1">2.7.7.65</ecNumber>
    </recommendedName>
</protein>
<dbReference type="AlphaFoldDB" id="A1BG22"/>
<dbReference type="HOGENOM" id="CLU_682766_0_0_10"/>
<dbReference type="InterPro" id="IPR043128">
    <property type="entry name" value="Rev_trsase/Diguanyl_cyclase"/>
</dbReference>
<dbReference type="SMART" id="SM00267">
    <property type="entry name" value="GGDEF"/>
    <property type="match status" value="1"/>
</dbReference>
<keyword evidence="6" id="KW-1185">Reference proteome</keyword>
<evidence type="ECO:0000313" key="5">
    <source>
        <dbReference type="EMBL" id="ABL65349.1"/>
    </source>
</evidence>
<dbReference type="GO" id="GO:0043709">
    <property type="term" value="P:cell adhesion involved in single-species biofilm formation"/>
    <property type="evidence" value="ECO:0007669"/>
    <property type="project" value="TreeGrafter"/>
</dbReference>
<dbReference type="EMBL" id="CP000492">
    <property type="protein sequence ID" value="ABL65349.1"/>
    <property type="molecule type" value="Genomic_DNA"/>
</dbReference>
<evidence type="ECO:0000256" key="1">
    <source>
        <dbReference type="ARBA" id="ARBA00012528"/>
    </source>
</evidence>
<dbReference type="NCBIfam" id="TIGR00254">
    <property type="entry name" value="GGDEF"/>
    <property type="match status" value="1"/>
</dbReference>
<dbReference type="Gene3D" id="3.30.70.270">
    <property type="match status" value="1"/>
</dbReference>
<keyword evidence="3" id="KW-1133">Transmembrane helix</keyword>
<feature type="transmembrane region" description="Helical" evidence="3">
    <location>
        <begin position="12"/>
        <end position="36"/>
    </location>
</feature>
<proteinExistence type="predicted"/>
<evidence type="ECO:0000256" key="2">
    <source>
        <dbReference type="ARBA" id="ARBA00034247"/>
    </source>
</evidence>
<sequence length="424" mass="48220" precursor="true">MSNQYRNTLRLLLPVFLTAGFITVTLVAGTAFFMIWRQTLLDDLKAREALCFDLLDLKGQLSENPLRSDRDSTIHSPQQRSEENLQIVRFMMRKAADNAAKAGAGEIRAILSGTLKGDQLLERKNITLLRLELENMINKTKESVRERREYFVFANNLFLFFTFVVLVGLCLWEGLLLIRHYRVQSAPLFQLSGRLAAFNRNLPESIQETADKIKTDMKFMPHSFEIGQITETLVSLCEDVAVKSKKLDELFIRDEKTTLYNYRYFKEHLIIDVERAKRFDYKVSLAMIDIDHFKQYNDANGHIAGDQVLGRLADVIVSQCRSSDVPSRFGGEEFAVLFPKTAHETASSIAERLRMVICAEPIPHEKHQPSGRLTVSIGIATFPDDAADWYTLINNADRALYHAKAAGRNMVIAFSSIDQGDKTT</sequence>
<dbReference type="PANTHER" id="PTHR45138">
    <property type="entry name" value="REGULATORY COMPONENTS OF SENSORY TRANSDUCTION SYSTEM"/>
    <property type="match status" value="1"/>
</dbReference>
<organism evidence="5 6">
    <name type="scientific">Chlorobium phaeobacteroides (strain DSM 266 / SMG 266 / 2430)</name>
    <dbReference type="NCBI Taxonomy" id="290317"/>
    <lineage>
        <taxon>Bacteria</taxon>
        <taxon>Pseudomonadati</taxon>
        <taxon>Chlorobiota</taxon>
        <taxon>Chlorobiia</taxon>
        <taxon>Chlorobiales</taxon>
        <taxon>Chlorobiaceae</taxon>
        <taxon>Chlorobium/Pelodictyon group</taxon>
        <taxon>Chlorobium</taxon>
    </lineage>
</organism>
<evidence type="ECO:0000313" key="6">
    <source>
        <dbReference type="Proteomes" id="UP000008701"/>
    </source>
</evidence>
<dbReference type="eggNOG" id="COG3706">
    <property type="taxonomic scope" value="Bacteria"/>
</dbReference>
<dbReference type="EC" id="2.7.7.65" evidence="1"/>
<name>A1BG22_CHLPD</name>
<dbReference type="KEGG" id="cph:Cpha266_1318"/>
<evidence type="ECO:0000259" key="4">
    <source>
        <dbReference type="PROSITE" id="PS50887"/>
    </source>
</evidence>
<dbReference type="Pfam" id="PF00990">
    <property type="entry name" value="GGDEF"/>
    <property type="match status" value="1"/>
</dbReference>
<dbReference type="RefSeq" id="WP_011745172.1">
    <property type="nucleotide sequence ID" value="NC_008639.1"/>
</dbReference>
<dbReference type="FunFam" id="3.30.70.270:FF:000001">
    <property type="entry name" value="Diguanylate cyclase domain protein"/>
    <property type="match status" value="1"/>
</dbReference>